<name>A0ABV5KUV5_9BACL</name>
<keyword evidence="6 10" id="KW-0472">Membrane</keyword>
<dbReference type="InterPro" id="IPR033479">
    <property type="entry name" value="dCache_1"/>
</dbReference>
<dbReference type="CDD" id="cd06225">
    <property type="entry name" value="HAMP"/>
    <property type="match status" value="1"/>
</dbReference>
<keyword evidence="2" id="KW-1003">Cell membrane</keyword>
<dbReference type="InterPro" id="IPR004090">
    <property type="entry name" value="Chemotax_Me-accpt_rcpt"/>
</dbReference>
<dbReference type="EMBL" id="JBHMDO010000033">
    <property type="protein sequence ID" value="MFB9328168.1"/>
    <property type="molecule type" value="Genomic_DNA"/>
</dbReference>
<dbReference type="CDD" id="cd12912">
    <property type="entry name" value="PDC2_MCP_like"/>
    <property type="match status" value="1"/>
</dbReference>
<dbReference type="PROSITE" id="PS50885">
    <property type="entry name" value="HAMP"/>
    <property type="match status" value="1"/>
</dbReference>
<comment type="similarity">
    <text evidence="8">Belongs to the methyl-accepting chemotaxis (MCP) protein family.</text>
</comment>
<evidence type="ECO:0000256" key="4">
    <source>
        <dbReference type="ARBA" id="ARBA00022692"/>
    </source>
</evidence>
<dbReference type="Pfam" id="PF00672">
    <property type="entry name" value="HAMP"/>
    <property type="match status" value="1"/>
</dbReference>
<dbReference type="PANTHER" id="PTHR32089:SF112">
    <property type="entry name" value="LYSOZYME-LIKE PROTEIN-RELATED"/>
    <property type="match status" value="1"/>
</dbReference>
<dbReference type="Gene3D" id="6.10.340.10">
    <property type="match status" value="1"/>
</dbReference>
<dbReference type="SUPFAM" id="SSF58104">
    <property type="entry name" value="Methyl-accepting chemotaxis protein (MCP) signaling domain"/>
    <property type="match status" value="1"/>
</dbReference>
<dbReference type="PRINTS" id="PR00260">
    <property type="entry name" value="CHEMTRNSDUCR"/>
</dbReference>
<keyword evidence="3" id="KW-0145">Chemotaxis</keyword>
<dbReference type="PANTHER" id="PTHR32089">
    <property type="entry name" value="METHYL-ACCEPTING CHEMOTAXIS PROTEIN MCPB"/>
    <property type="match status" value="1"/>
</dbReference>
<keyword evidence="7 9" id="KW-0807">Transducer</keyword>
<evidence type="ECO:0000256" key="5">
    <source>
        <dbReference type="ARBA" id="ARBA00022989"/>
    </source>
</evidence>
<dbReference type="CDD" id="cd12914">
    <property type="entry name" value="PDC1_DGC_like"/>
    <property type="match status" value="1"/>
</dbReference>
<keyword evidence="14" id="KW-1185">Reference proteome</keyword>
<evidence type="ECO:0000313" key="14">
    <source>
        <dbReference type="Proteomes" id="UP001589747"/>
    </source>
</evidence>
<dbReference type="Gene3D" id="3.30.450.20">
    <property type="entry name" value="PAS domain"/>
    <property type="match status" value="1"/>
</dbReference>
<protein>
    <submittedName>
        <fullName evidence="13">Methyl-accepting chemotaxis protein</fullName>
    </submittedName>
</protein>
<gene>
    <name evidence="13" type="ORF">ACFFSY_19745</name>
</gene>
<dbReference type="SMART" id="SM00304">
    <property type="entry name" value="HAMP"/>
    <property type="match status" value="1"/>
</dbReference>
<evidence type="ECO:0000256" key="7">
    <source>
        <dbReference type="ARBA" id="ARBA00023224"/>
    </source>
</evidence>
<evidence type="ECO:0000313" key="13">
    <source>
        <dbReference type="EMBL" id="MFB9328168.1"/>
    </source>
</evidence>
<accession>A0ABV5KUV5</accession>
<dbReference type="Proteomes" id="UP001589747">
    <property type="component" value="Unassembled WGS sequence"/>
</dbReference>
<evidence type="ECO:0000259" key="12">
    <source>
        <dbReference type="PROSITE" id="PS50885"/>
    </source>
</evidence>
<evidence type="ECO:0000256" key="1">
    <source>
        <dbReference type="ARBA" id="ARBA00004651"/>
    </source>
</evidence>
<dbReference type="SMART" id="SM00283">
    <property type="entry name" value="MA"/>
    <property type="match status" value="1"/>
</dbReference>
<reference evidence="13 14" key="1">
    <citation type="submission" date="2024-09" db="EMBL/GenBank/DDBJ databases">
        <authorList>
            <person name="Sun Q."/>
            <person name="Mori K."/>
        </authorList>
    </citation>
    <scope>NUCLEOTIDE SEQUENCE [LARGE SCALE GENOMIC DNA]</scope>
    <source>
        <strain evidence="13 14">TISTR 2452</strain>
    </source>
</reference>
<keyword evidence="5 10" id="KW-1133">Transmembrane helix</keyword>
<comment type="caution">
    <text evidence="13">The sequence shown here is derived from an EMBL/GenBank/DDBJ whole genome shotgun (WGS) entry which is preliminary data.</text>
</comment>
<sequence>MITKLRSLRFKLTLTTLLLTLVPLVSLASIQMGQFKSQLTDSINKQEIQLAESNAAATDRWLNTKIGALQQVLKSVPNFGAMDFAGKYNTLQNVAKTDPEVALAILTDANGLIPAADGTVTNVSDREYFKKAKETNKPAVSDLLTIKGTDEMGVSVAVPYFNTSNQFQGVLITVVSVETLKKQFEQIKVEETGFGLLLSETGVNMYHPSEDVINKTYKETLKNDSAIRVFDQILTEQRGVTTYLGNEGENKIAAFSTVSATGWKVMVTVPESEAYHDLRASISNTFLLIVITTLVVAGISIFAAGFISNPIRRLSGHVNVMADADFTHTLPDKLLKRTDEIGHLAQSLDKMSGSVREVLGQVVDETTSVKDNITRSSANMSALASQVEEVSATTEQMSAGMEETAAMAQQMNATSTQIKDAVTTIAVKAQDGSSLADEISDRAEHLKESAVASRNTAQHIHGEIQADSIEANEQAKAVEQIHVLTDSILEITAQTNLLALNAAIEAARAGEAGKGFAVVADEIRKLAENSAKTAGEIQHVASQVMSSVNALTKSSEKALAFIDTTVIRDYNAMVANGEQYYKDAESIQFLVTDFSATAEQLLASIQNVAQSIQEVSVSNNENAEGTQNIAEKTSEMMGQSEKLTDMMRHTESTAAKLLQAVSKFKI</sequence>
<comment type="subcellular location">
    <subcellularLocation>
        <location evidence="1">Cell membrane</location>
        <topology evidence="1">Multi-pass membrane protein</topology>
    </subcellularLocation>
</comment>
<keyword evidence="4 10" id="KW-0812">Transmembrane</keyword>
<dbReference type="Pfam" id="PF02743">
    <property type="entry name" value="dCache_1"/>
    <property type="match status" value="1"/>
</dbReference>
<dbReference type="PROSITE" id="PS50111">
    <property type="entry name" value="CHEMOTAXIS_TRANSDUC_2"/>
    <property type="match status" value="1"/>
</dbReference>
<evidence type="ECO:0000256" key="3">
    <source>
        <dbReference type="ARBA" id="ARBA00022500"/>
    </source>
</evidence>
<feature type="domain" description="Methyl-accepting transducer" evidence="11">
    <location>
        <begin position="379"/>
        <end position="637"/>
    </location>
</feature>
<evidence type="ECO:0000259" key="11">
    <source>
        <dbReference type="PROSITE" id="PS50111"/>
    </source>
</evidence>
<evidence type="ECO:0000256" key="2">
    <source>
        <dbReference type="ARBA" id="ARBA00022475"/>
    </source>
</evidence>
<dbReference type="Pfam" id="PF00015">
    <property type="entry name" value="MCPsignal"/>
    <property type="match status" value="1"/>
</dbReference>
<dbReference type="InterPro" id="IPR003660">
    <property type="entry name" value="HAMP_dom"/>
</dbReference>
<feature type="domain" description="HAMP" evidence="12">
    <location>
        <begin position="305"/>
        <end position="360"/>
    </location>
</feature>
<evidence type="ECO:0000256" key="9">
    <source>
        <dbReference type="PROSITE-ProRule" id="PRU00284"/>
    </source>
</evidence>
<feature type="transmembrane region" description="Helical" evidence="10">
    <location>
        <begin position="286"/>
        <end position="307"/>
    </location>
</feature>
<dbReference type="InterPro" id="IPR004089">
    <property type="entry name" value="MCPsignal_dom"/>
</dbReference>
<proteinExistence type="inferred from homology"/>
<evidence type="ECO:0000256" key="10">
    <source>
        <dbReference type="SAM" id="Phobius"/>
    </source>
</evidence>
<organism evidence="13 14">
    <name type="scientific">Paenibacillus aurantiacus</name>
    <dbReference type="NCBI Taxonomy" id="1936118"/>
    <lineage>
        <taxon>Bacteria</taxon>
        <taxon>Bacillati</taxon>
        <taxon>Bacillota</taxon>
        <taxon>Bacilli</taxon>
        <taxon>Bacillales</taxon>
        <taxon>Paenibacillaceae</taxon>
        <taxon>Paenibacillus</taxon>
    </lineage>
</organism>
<evidence type="ECO:0000256" key="6">
    <source>
        <dbReference type="ARBA" id="ARBA00023136"/>
    </source>
</evidence>
<dbReference type="RefSeq" id="WP_377497211.1">
    <property type="nucleotide sequence ID" value="NZ_JBHMDO010000033.1"/>
</dbReference>
<evidence type="ECO:0000256" key="8">
    <source>
        <dbReference type="ARBA" id="ARBA00029447"/>
    </source>
</evidence>
<dbReference type="Gene3D" id="1.10.287.950">
    <property type="entry name" value="Methyl-accepting chemotaxis protein"/>
    <property type="match status" value="1"/>
</dbReference>